<organism evidence="7 8">
    <name type="scientific">Hymenobacter volaticus</name>
    <dbReference type="NCBI Taxonomy" id="2932254"/>
    <lineage>
        <taxon>Bacteria</taxon>
        <taxon>Pseudomonadati</taxon>
        <taxon>Bacteroidota</taxon>
        <taxon>Cytophagia</taxon>
        <taxon>Cytophagales</taxon>
        <taxon>Hymenobacteraceae</taxon>
        <taxon>Hymenobacter</taxon>
    </lineage>
</organism>
<dbReference type="PANTHER" id="PTHR43304">
    <property type="entry name" value="PHYTOCHROME-LIKE PROTEIN CPH1"/>
    <property type="match status" value="1"/>
</dbReference>
<dbReference type="Pfam" id="PF08447">
    <property type="entry name" value="PAS_3"/>
    <property type="match status" value="1"/>
</dbReference>
<comment type="catalytic activity">
    <reaction evidence="1">
        <text>ATP + protein L-histidine = ADP + protein N-phospho-L-histidine.</text>
        <dbReference type="EC" id="2.7.13.3"/>
    </reaction>
</comment>
<protein>
    <recommendedName>
        <fullName evidence="2">histidine kinase</fullName>
        <ecNumber evidence="2">2.7.13.3</ecNumber>
    </recommendedName>
</protein>
<dbReference type="Gene3D" id="3.30.450.20">
    <property type="entry name" value="PAS domain"/>
    <property type="match status" value="2"/>
</dbReference>
<dbReference type="PANTHER" id="PTHR43304:SF1">
    <property type="entry name" value="PAC DOMAIN-CONTAINING PROTEIN"/>
    <property type="match status" value="1"/>
</dbReference>
<evidence type="ECO:0000256" key="3">
    <source>
        <dbReference type="ARBA" id="ARBA00022553"/>
    </source>
</evidence>
<dbReference type="NCBIfam" id="TIGR00229">
    <property type="entry name" value="sensory_box"/>
    <property type="match status" value="1"/>
</dbReference>
<evidence type="ECO:0000313" key="7">
    <source>
        <dbReference type="EMBL" id="UOQ65999.1"/>
    </source>
</evidence>
<keyword evidence="4" id="KW-0808">Transferase</keyword>
<gene>
    <name evidence="7" type="ORF">MUN86_21200</name>
</gene>
<dbReference type="SUPFAM" id="SSF55785">
    <property type="entry name" value="PYP-like sensor domain (PAS domain)"/>
    <property type="match status" value="1"/>
</dbReference>
<dbReference type="CDD" id="cd00130">
    <property type="entry name" value="PAS"/>
    <property type="match status" value="1"/>
</dbReference>
<dbReference type="SMART" id="SM00091">
    <property type="entry name" value="PAS"/>
    <property type="match status" value="1"/>
</dbReference>
<keyword evidence="8" id="KW-1185">Reference proteome</keyword>
<keyword evidence="3" id="KW-0597">Phosphoprotein</keyword>
<keyword evidence="5" id="KW-0418">Kinase</keyword>
<evidence type="ECO:0000256" key="5">
    <source>
        <dbReference type="ARBA" id="ARBA00022777"/>
    </source>
</evidence>
<evidence type="ECO:0000256" key="4">
    <source>
        <dbReference type="ARBA" id="ARBA00022679"/>
    </source>
</evidence>
<dbReference type="PROSITE" id="PS50113">
    <property type="entry name" value="PAC"/>
    <property type="match status" value="1"/>
</dbReference>
<dbReference type="InterPro" id="IPR052162">
    <property type="entry name" value="Sensor_kinase/Photoreceptor"/>
</dbReference>
<reference evidence="7" key="1">
    <citation type="submission" date="2022-04" db="EMBL/GenBank/DDBJ databases">
        <title>Hymenobacter sp. isolated from the air.</title>
        <authorList>
            <person name="Won M."/>
            <person name="Lee C.-M."/>
            <person name="Woen H.-Y."/>
            <person name="Kwon S.-W."/>
        </authorList>
    </citation>
    <scope>NUCLEOTIDE SEQUENCE</scope>
    <source>
        <strain evidence="7">5420S-77</strain>
    </source>
</reference>
<feature type="domain" description="PAC" evidence="6">
    <location>
        <begin position="22"/>
        <end position="75"/>
    </location>
</feature>
<evidence type="ECO:0000256" key="2">
    <source>
        <dbReference type="ARBA" id="ARBA00012438"/>
    </source>
</evidence>
<dbReference type="EC" id="2.7.13.3" evidence="2"/>
<dbReference type="InterPro" id="IPR000014">
    <property type="entry name" value="PAS"/>
</dbReference>
<dbReference type="InterPro" id="IPR035965">
    <property type="entry name" value="PAS-like_dom_sf"/>
</dbReference>
<dbReference type="InterPro" id="IPR000700">
    <property type="entry name" value="PAS-assoc_C"/>
</dbReference>
<accession>A0ABY4G530</accession>
<proteinExistence type="predicted"/>
<dbReference type="Proteomes" id="UP000830401">
    <property type="component" value="Chromosome"/>
</dbReference>
<dbReference type="InterPro" id="IPR013655">
    <property type="entry name" value="PAS_fold_3"/>
</dbReference>
<name>A0ABY4G530_9BACT</name>
<dbReference type="EMBL" id="CP095061">
    <property type="protein sequence ID" value="UOQ65999.1"/>
    <property type="molecule type" value="Genomic_DNA"/>
</dbReference>
<evidence type="ECO:0000256" key="1">
    <source>
        <dbReference type="ARBA" id="ARBA00000085"/>
    </source>
</evidence>
<evidence type="ECO:0000259" key="6">
    <source>
        <dbReference type="PROSITE" id="PS50113"/>
    </source>
</evidence>
<evidence type="ECO:0000313" key="8">
    <source>
        <dbReference type="Proteomes" id="UP000830401"/>
    </source>
</evidence>
<sequence>MPSDLLEVMQEVYQRGQPYVAKAYRLPYANNEQAGLRYFDIALEPVREGGEEVTGLLLFAVDVTGQEEARQRTHELAIETRRLDTRLRVLTETVPQITFTVDAKGNYEYVSPQWYYFTGQPPTADLNAMWPLLIHPDDRLRVLYQTDAARNAGIGWSYEYRLRRHDGQYRWVLSRALPELHAPIRPFSGTAPLPKFMTSVN</sequence>
<dbReference type="RefSeq" id="WP_245119978.1">
    <property type="nucleotide sequence ID" value="NZ_CP095061.1"/>
</dbReference>